<feature type="compositionally biased region" description="Polar residues" evidence="6">
    <location>
        <begin position="250"/>
        <end position="260"/>
    </location>
</feature>
<feature type="region of interest" description="Disordered" evidence="6">
    <location>
        <begin position="149"/>
        <end position="286"/>
    </location>
</feature>
<feature type="compositionally biased region" description="Basic and acidic residues" evidence="6">
    <location>
        <begin position="209"/>
        <end position="221"/>
    </location>
</feature>
<evidence type="ECO:0000313" key="7">
    <source>
        <dbReference type="EMBL" id="CAD8856541.1"/>
    </source>
</evidence>
<dbReference type="GO" id="GO:0034399">
    <property type="term" value="C:nuclear periphery"/>
    <property type="evidence" value="ECO:0007669"/>
    <property type="project" value="TreeGrafter"/>
</dbReference>
<dbReference type="GO" id="GO:0030687">
    <property type="term" value="C:preribosome, large subunit precursor"/>
    <property type="evidence" value="ECO:0007669"/>
    <property type="project" value="TreeGrafter"/>
</dbReference>
<dbReference type="InterPro" id="IPR008610">
    <property type="entry name" value="Ebp2"/>
</dbReference>
<evidence type="ECO:0000256" key="3">
    <source>
        <dbReference type="ARBA" id="ARBA00022517"/>
    </source>
</evidence>
<keyword evidence="3" id="KW-0690">Ribosome biogenesis</keyword>
<dbReference type="EMBL" id="HBFQ01043631">
    <property type="protein sequence ID" value="CAD8856541.1"/>
    <property type="molecule type" value="Transcribed_RNA"/>
</dbReference>
<feature type="compositionally biased region" description="Basic residues" evidence="6">
    <location>
        <begin position="277"/>
        <end position="286"/>
    </location>
</feature>
<dbReference type="PANTHER" id="PTHR13028">
    <property type="entry name" value="RRNA PROCESSING PROTEIN EBNA1-BINDING PROTEIN-RELATED"/>
    <property type="match status" value="1"/>
</dbReference>
<organism evidence="7">
    <name type="scientific">Noctiluca scintillans</name>
    <name type="common">Sea sparkle</name>
    <name type="synonym">Red tide dinoflagellate</name>
    <dbReference type="NCBI Taxonomy" id="2966"/>
    <lineage>
        <taxon>Eukaryota</taxon>
        <taxon>Sar</taxon>
        <taxon>Alveolata</taxon>
        <taxon>Dinophyceae</taxon>
        <taxon>Noctilucales</taxon>
        <taxon>Noctilucaceae</taxon>
        <taxon>Noctiluca</taxon>
    </lineage>
</organism>
<evidence type="ECO:0008006" key="8">
    <source>
        <dbReference type="Google" id="ProtNLM"/>
    </source>
</evidence>
<dbReference type="PANTHER" id="PTHR13028:SF0">
    <property type="entry name" value="RRNA-PROCESSING PROTEIN EBP2-RELATED"/>
    <property type="match status" value="1"/>
</dbReference>
<feature type="compositionally biased region" description="Basic residues" evidence="6">
    <location>
        <begin position="153"/>
        <end position="165"/>
    </location>
</feature>
<feature type="compositionally biased region" description="Basic and acidic residues" evidence="6">
    <location>
        <begin position="166"/>
        <end position="197"/>
    </location>
</feature>
<gene>
    <name evidence="7" type="ORF">NSCI0253_LOCUS30893</name>
</gene>
<reference evidence="7" key="1">
    <citation type="submission" date="2021-01" db="EMBL/GenBank/DDBJ databases">
        <authorList>
            <person name="Corre E."/>
            <person name="Pelletier E."/>
            <person name="Niang G."/>
            <person name="Scheremetjew M."/>
            <person name="Finn R."/>
            <person name="Kale V."/>
            <person name="Holt S."/>
            <person name="Cochrane G."/>
            <person name="Meng A."/>
            <person name="Brown T."/>
            <person name="Cohen L."/>
        </authorList>
    </citation>
    <scope>NUCLEOTIDE SEQUENCE</scope>
</reference>
<dbReference type="Pfam" id="PF05890">
    <property type="entry name" value="Ebp2"/>
    <property type="match status" value="1"/>
</dbReference>
<dbReference type="GO" id="GO:0005730">
    <property type="term" value="C:nucleolus"/>
    <property type="evidence" value="ECO:0007669"/>
    <property type="project" value="UniProtKB-SubCell"/>
</dbReference>
<keyword evidence="4" id="KW-0175">Coiled coil</keyword>
<accession>A0A7S1FAY9</accession>
<evidence type="ECO:0000256" key="5">
    <source>
        <dbReference type="ARBA" id="ARBA00023242"/>
    </source>
</evidence>
<protein>
    <recommendedName>
        <fullName evidence="8">rRNA-processing protein EBP2</fullName>
    </recommendedName>
</protein>
<dbReference type="GO" id="GO:0006364">
    <property type="term" value="P:rRNA processing"/>
    <property type="evidence" value="ECO:0007669"/>
    <property type="project" value="TreeGrafter"/>
</dbReference>
<dbReference type="GO" id="GO:0042273">
    <property type="term" value="P:ribosomal large subunit biogenesis"/>
    <property type="evidence" value="ECO:0007669"/>
    <property type="project" value="TreeGrafter"/>
</dbReference>
<evidence type="ECO:0000256" key="1">
    <source>
        <dbReference type="ARBA" id="ARBA00004604"/>
    </source>
</evidence>
<keyword evidence="5" id="KW-0539">Nucleus</keyword>
<dbReference type="AlphaFoldDB" id="A0A7S1FAY9"/>
<proteinExistence type="inferred from homology"/>
<sequence length="286" mass="31718">MDDAEDVGDIEALARSTLAPGELLLDGNTVRESSAGINNTALMNQRLRELEYKVPAEAKRVPWVDTLAIDSQREMSKGVSVKDGVKLEALFVEIAGESVQEAYRRLRVMQVPCSRPPDFYAEMLRDDKQMYKVRARAAEETRRITIVEDRKKSQAGKKFAKKAKAQKQEARAEEKRKTLDNIKDWKKQTKEDGKTADDQDLEAILNKQQAEKRPRGTDPRKPVGKSKKAAAKDAKFGFGGKKRAKKRNDAASSRDMSSLSGKKVKGKGKGKSAGGKGKGKGKGKKR</sequence>
<evidence type="ECO:0000256" key="6">
    <source>
        <dbReference type="SAM" id="MobiDB-lite"/>
    </source>
</evidence>
<evidence type="ECO:0000256" key="4">
    <source>
        <dbReference type="ARBA" id="ARBA00023054"/>
    </source>
</evidence>
<evidence type="ECO:0000256" key="2">
    <source>
        <dbReference type="ARBA" id="ARBA00007336"/>
    </source>
</evidence>
<comment type="similarity">
    <text evidence="2">Belongs to the EBP2 family.</text>
</comment>
<name>A0A7S1FAY9_NOCSC</name>
<comment type="subcellular location">
    <subcellularLocation>
        <location evidence="1">Nucleus</location>
        <location evidence="1">Nucleolus</location>
    </subcellularLocation>
</comment>